<proteinExistence type="predicted"/>
<comment type="caution">
    <text evidence="1">The sequence shown here is derived from an EMBL/GenBank/DDBJ whole genome shotgun (WGS) entry which is preliminary data.</text>
</comment>
<name>A0ABD1LBU4_9FABA</name>
<evidence type="ECO:0000313" key="2">
    <source>
        <dbReference type="Proteomes" id="UP001603857"/>
    </source>
</evidence>
<protein>
    <submittedName>
        <fullName evidence="1">Uncharacterized protein</fullName>
    </submittedName>
</protein>
<evidence type="ECO:0000313" key="1">
    <source>
        <dbReference type="EMBL" id="KAL2320888.1"/>
    </source>
</evidence>
<sequence length="145" mass="16003">MMDLKGKRVENEVVCFKGKIVESIKKVCESFPIIDYVYDPSRFFFPRVFIPSSTTSNSQGRLSHGEAAVTLLVPDPTPAHASGKQIRYRRLTKRPRGAYVNEIRERGNISEEEAASGDDVVAPEFGAATANISLSTPRQQRAASS</sequence>
<organism evidence="1 2">
    <name type="scientific">Flemingia macrophylla</name>
    <dbReference type="NCBI Taxonomy" id="520843"/>
    <lineage>
        <taxon>Eukaryota</taxon>
        <taxon>Viridiplantae</taxon>
        <taxon>Streptophyta</taxon>
        <taxon>Embryophyta</taxon>
        <taxon>Tracheophyta</taxon>
        <taxon>Spermatophyta</taxon>
        <taxon>Magnoliopsida</taxon>
        <taxon>eudicotyledons</taxon>
        <taxon>Gunneridae</taxon>
        <taxon>Pentapetalae</taxon>
        <taxon>rosids</taxon>
        <taxon>fabids</taxon>
        <taxon>Fabales</taxon>
        <taxon>Fabaceae</taxon>
        <taxon>Papilionoideae</taxon>
        <taxon>50 kb inversion clade</taxon>
        <taxon>NPAAA clade</taxon>
        <taxon>indigoferoid/millettioid clade</taxon>
        <taxon>Phaseoleae</taxon>
        <taxon>Flemingia</taxon>
    </lineage>
</organism>
<accession>A0ABD1LBU4</accession>
<dbReference type="Proteomes" id="UP001603857">
    <property type="component" value="Unassembled WGS sequence"/>
</dbReference>
<keyword evidence="2" id="KW-1185">Reference proteome</keyword>
<reference evidence="1 2" key="1">
    <citation type="submission" date="2024-08" db="EMBL/GenBank/DDBJ databases">
        <title>Insights into the chromosomal genome structure of Flemingia macrophylla.</title>
        <authorList>
            <person name="Ding Y."/>
            <person name="Zhao Y."/>
            <person name="Bi W."/>
            <person name="Wu M."/>
            <person name="Zhao G."/>
            <person name="Gong Y."/>
            <person name="Li W."/>
            <person name="Zhang P."/>
        </authorList>
    </citation>
    <scope>NUCLEOTIDE SEQUENCE [LARGE SCALE GENOMIC DNA]</scope>
    <source>
        <strain evidence="1">DYQJB</strain>
        <tissue evidence="1">Leaf</tissue>
    </source>
</reference>
<gene>
    <name evidence="1" type="ORF">Fmac_029857</name>
</gene>
<dbReference type="AlphaFoldDB" id="A0ABD1LBU4"/>
<dbReference type="EMBL" id="JBGMDY010000010">
    <property type="protein sequence ID" value="KAL2320888.1"/>
    <property type="molecule type" value="Genomic_DNA"/>
</dbReference>